<proteinExistence type="predicted"/>
<dbReference type="Proteomes" id="UP000318431">
    <property type="component" value="Unassembled WGS sequence"/>
</dbReference>
<reference evidence="1 2" key="1">
    <citation type="journal article" date="2015" name="Stand. Genomic Sci.">
        <title>Genomic Encyclopedia of Bacterial and Archaeal Type Strains, Phase III: the genomes of soil and plant-associated and newly described type strains.</title>
        <authorList>
            <person name="Whitman W.B."/>
            <person name="Woyke T."/>
            <person name="Klenk H.P."/>
            <person name="Zhou Y."/>
            <person name="Lilburn T.G."/>
            <person name="Beck B.J."/>
            <person name="De Vos P."/>
            <person name="Vandamme P."/>
            <person name="Eisen J.A."/>
            <person name="Garrity G."/>
            <person name="Hugenholtz P."/>
            <person name="Kyrpides N.C."/>
        </authorList>
    </citation>
    <scope>NUCLEOTIDE SEQUENCE [LARGE SCALE GENOMIC DNA]</scope>
    <source>
        <strain evidence="1 2">CGMCC 1.10822</strain>
    </source>
</reference>
<keyword evidence="2" id="KW-1185">Reference proteome</keyword>
<sequence length="49" mass="5530">MSDFYRYLKENMEDLGLPAPESLFGSLQAALGMLRSSLRIWTNPAAVLR</sequence>
<protein>
    <submittedName>
        <fullName evidence="1">Uncharacterized protein</fullName>
    </submittedName>
</protein>
<dbReference type="EMBL" id="VLLB01000013">
    <property type="protein sequence ID" value="TWI60937.1"/>
    <property type="molecule type" value="Genomic_DNA"/>
</dbReference>
<organism evidence="1 2">
    <name type="scientific">Pseudoduganella lurida</name>
    <dbReference type="NCBI Taxonomy" id="1036180"/>
    <lineage>
        <taxon>Bacteria</taxon>
        <taxon>Pseudomonadati</taxon>
        <taxon>Pseudomonadota</taxon>
        <taxon>Betaproteobacteria</taxon>
        <taxon>Burkholderiales</taxon>
        <taxon>Oxalobacteraceae</taxon>
        <taxon>Telluria group</taxon>
        <taxon>Pseudoduganella</taxon>
    </lineage>
</organism>
<accession>A0A562QW02</accession>
<evidence type="ECO:0000313" key="1">
    <source>
        <dbReference type="EMBL" id="TWI60937.1"/>
    </source>
</evidence>
<gene>
    <name evidence="1" type="ORF">IP91_04902</name>
</gene>
<comment type="caution">
    <text evidence="1">The sequence shown here is derived from an EMBL/GenBank/DDBJ whole genome shotgun (WGS) entry which is preliminary data.</text>
</comment>
<dbReference type="RefSeq" id="WP_199754749.1">
    <property type="nucleotide sequence ID" value="NZ_VLLB01000013.1"/>
</dbReference>
<dbReference type="AlphaFoldDB" id="A0A562QW02"/>
<evidence type="ECO:0000313" key="2">
    <source>
        <dbReference type="Proteomes" id="UP000318431"/>
    </source>
</evidence>
<name>A0A562QW02_9BURK</name>